<dbReference type="InterPro" id="IPR013249">
    <property type="entry name" value="RNA_pol_sigma70_r4_t2"/>
</dbReference>
<dbReference type="Proteomes" id="UP000677152">
    <property type="component" value="Chromosome"/>
</dbReference>
<dbReference type="SUPFAM" id="SSF88946">
    <property type="entry name" value="Sigma2 domain of RNA polymerase sigma factors"/>
    <property type="match status" value="1"/>
</dbReference>
<protein>
    <submittedName>
        <fullName evidence="7">RNA polymerase subunit sigma-70</fullName>
    </submittedName>
</protein>
<organism evidence="7 8">
    <name type="scientific">Actinosynnema pretiosum subsp. pretiosum</name>
    <dbReference type="NCBI Taxonomy" id="103721"/>
    <lineage>
        <taxon>Bacteria</taxon>
        <taxon>Bacillati</taxon>
        <taxon>Actinomycetota</taxon>
        <taxon>Actinomycetes</taxon>
        <taxon>Pseudonocardiales</taxon>
        <taxon>Pseudonocardiaceae</taxon>
        <taxon>Actinosynnema</taxon>
    </lineage>
</organism>
<dbReference type="SUPFAM" id="SSF88659">
    <property type="entry name" value="Sigma3 and sigma4 domains of RNA polymerase sigma factors"/>
    <property type="match status" value="1"/>
</dbReference>
<dbReference type="Gene3D" id="1.10.1740.10">
    <property type="match status" value="1"/>
</dbReference>
<dbReference type="InterPro" id="IPR013325">
    <property type="entry name" value="RNA_pol_sigma_r2"/>
</dbReference>
<evidence type="ECO:0000259" key="5">
    <source>
        <dbReference type="Pfam" id="PF08281"/>
    </source>
</evidence>
<feature type="domain" description="RNA polymerase sigma factor 70 region 4 type 2" evidence="5">
    <location>
        <begin position="107"/>
        <end position="157"/>
    </location>
</feature>
<accession>A0AA45L9W4</accession>
<dbReference type="Pfam" id="PF20239">
    <property type="entry name" value="DUF6596"/>
    <property type="match status" value="1"/>
</dbReference>
<proteinExistence type="inferred from homology"/>
<evidence type="ECO:0000256" key="2">
    <source>
        <dbReference type="ARBA" id="ARBA00023015"/>
    </source>
</evidence>
<keyword evidence="2" id="KW-0805">Transcription regulation</keyword>
<reference evidence="7" key="1">
    <citation type="submission" date="2021-04" db="EMBL/GenBank/DDBJ databases">
        <title>Genomic sequence of Actinosynnema pretiosum subsp. pretiosum ATCC 31280 (C-14919).</title>
        <authorList>
            <person name="Bai L."/>
            <person name="Wang X."/>
            <person name="Xiao Y."/>
        </authorList>
    </citation>
    <scope>NUCLEOTIDE SEQUENCE</scope>
    <source>
        <strain evidence="7">ATCC 31280</strain>
    </source>
</reference>
<dbReference type="AlphaFoldDB" id="A0AA45L9W4"/>
<dbReference type="Gene3D" id="1.10.10.10">
    <property type="entry name" value="Winged helix-like DNA-binding domain superfamily/Winged helix DNA-binding domain"/>
    <property type="match status" value="1"/>
</dbReference>
<dbReference type="InterPro" id="IPR046531">
    <property type="entry name" value="DUF6596"/>
</dbReference>
<dbReference type="PANTHER" id="PTHR47756:SF2">
    <property type="entry name" value="BLL6612 PROTEIN"/>
    <property type="match status" value="1"/>
</dbReference>
<evidence type="ECO:0000256" key="1">
    <source>
        <dbReference type="ARBA" id="ARBA00010641"/>
    </source>
</evidence>
<dbReference type="InterPro" id="IPR013324">
    <property type="entry name" value="RNA_pol_sigma_r3/r4-like"/>
</dbReference>
<dbReference type="Pfam" id="PF08281">
    <property type="entry name" value="Sigma70_r4_2"/>
    <property type="match status" value="1"/>
</dbReference>
<evidence type="ECO:0000259" key="6">
    <source>
        <dbReference type="Pfam" id="PF20239"/>
    </source>
</evidence>
<dbReference type="PANTHER" id="PTHR47756">
    <property type="entry name" value="BLL6612 PROTEIN-RELATED"/>
    <property type="match status" value="1"/>
</dbReference>
<dbReference type="GO" id="GO:0003677">
    <property type="term" value="F:DNA binding"/>
    <property type="evidence" value="ECO:0007669"/>
    <property type="project" value="InterPro"/>
</dbReference>
<dbReference type="GO" id="GO:0006352">
    <property type="term" value="P:DNA-templated transcription initiation"/>
    <property type="evidence" value="ECO:0007669"/>
    <property type="project" value="InterPro"/>
</dbReference>
<sequence length="416" mass="44303">MSAGTPVAEGLWRDLAPQALARLLRAHGRAGFDLCEDAVQEALLQAHRQWPGRFPDDPLAWLVAVARRRYADHARGDARRRSREARAALLAPEPPQAGQDDDSLLVLLMCCHPGLPRSGQVALTLRAVAGLSTARIANVYQLPEPTIAQRITRAKRKVAELGLPPPGPADERVTPVLDVLYVMFTEAHHTTTGAPPRDADLAAEAIRLARLLLRAVPSSAEVAGLLALMLLTEARHPARVGPDGALVPLDEQDRALWDRSLIREGAALVDRAVRGARPGPYLLQACVAALHAEAASAEATDWGEVLALYRVLEAVTGRGNPTITLNRVVAQAVVDGSAVALGELDALAAEHPRLPRLDAVRAHVLEQAGRAGEAADAYRRAIAVTTNLAEQRHLRRRLLGVATAGVPAGVTGATTS</sequence>
<evidence type="ECO:0000313" key="8">
    <source>
        <dbReference type="Proteomes" id="UP000677152"/>
    </source>
</evidence>
<dbReference type="EMBL" id="CP073249">
    <property type="protein sequence ID" value="QUF05907.1"/>
    <property type="molecule type" value="Genomic_DNA"/>
</dbReference>
<keyword evidence="4" id="KW-0804">Transcription</keyword>
<name>A0AA45L9W4_9PSEU</name>
<feature type="domain" description="DUF6596" evidence="6">
    <location>
        <begin position="172"/>
        <end position="272"/>
    </location>
</feature>
<comment type="similarity">
    <text evidence="1">Belongs to the sigma-70 factor family. ECF subfamily.</text>
</comment>
<evidence type="ECO:0000313" key="7">
    <source>
        <dbReference type="EMBL" id="QUF05907.1"/>
    </source>
</evidence>
<evidence type="ECO:0000256" key="4">
    <source>
        <dbReference type="ARBA" id="ARBA00023163"/>
    </source>
</evidence>
<dbReference type="InterPro" id="IPR036388">
    <property type="entry name" value="WH-like_DNA-bd_sf"/>
</dbReference>
<keyword evidence="3" id="KW-0731">Sigma factor</keyword>
<gene>
    <name evidence="7" type="ORF">KCV87_07500</name>
</gene>
<dbReference type="GO" id="GO:0016987">
    <property type="term" value="F:sigma factor activity"/>
    <property type="evidence" value="ECO:0007669"/>
    <property type="project" value="UniProtKB-KW"/>
</dbReference>
<evidence type="ECO:0000256" key="3">
    <source>
        <dbReference type="ARBA" id="ARBA00023082"/>
    </source>
</evidence>